<comment type="function">
    <text evidence="14">Exhibits both single-stranded and double-stranded endoribonuclease activity. May act as an activator of RNA-induced silencing complex (RISC) by facilitating endonucleolytic cleavage of the siRNA passenger strand.</text>
</comment>
<evidence type="ECO:0000256" key="1">
    <source>
        <dbReference type="ARBA" id="ARBA00004123"/>
    </source>
</evidence>
<keyword evidence="12" id="KW-0539">Nucleus</keyword>
<dbReference type="SUPFAM" id="SSF74784">
    <property type="entry name" value="Translin"/>
    <property type="match status" value="1"/>
</dbReference>
<evidence type="ECO:0000256" key="10">
    <source>
        <dbReference type="ARBA" id="ARBA00022884"/>
    </source>
</evidence>
<dbReference type="GO" id="GO:0016787">
    <property type="term" value="F:hydrolase activity"/>
    <property type="evidence" value="ECO:0007669"/>
    <property type="project" value="UniProtKB-KW"/>
</dbReference>
<evidence type="ECO:0000313" key="17">
    <source>
        <dbReference type="Proteomes" id="UP000504606"/>
    </source>
</evidence>
<evidence type="ECO:0000256" key="2">
    <source>
        <dbReference type="ARBA" id="ARBA00004496"/>
    </source>
</evidence>
<keyword evidence="10" id="KW-0694">RNA-binding</keyword>
<proteinExistence type="inferred from homology"/>
<evidence type="ECO:0000256" key="12">
    <source>
        <dbReference type="ARBA" id="ARBA00023242"/>
    </source>
</evidence>
<dbReference type="InterPro" id="IPR002848">
    <property type="entry name" value="Translin_fam"/>
</dbReference>
<evidence type="ECO:0000256" key="5">
    <source>
        <dbReference type="ARBA" id="ARBA00022196"/>
    </source>
</evidence>
<dbReference type="RefSeq" id="XP_026281261.1">
    <property type="nucleotide sequence ID" value="XM_026425476.2"/>
</dbReference>
<keyword evidence="9" id="KW-0378">Hydrolase</keyword>
<dbReference type="Gene3D" id="1.20.58.200">
    <property type="entry name" value="Translin, domain 2"/>
    <property type="match status" value="1"/>
</dbReference>
<organism evidence="17 18">
    <name type="scientific">Frankliniella occidentalis</name>
    <name type="common">Western flower thrips</name>
    <name type="synonym">Euthrips occidentalis</name>
    <dbReference type="NCBI Taxonomy" id="133901"/>
    <lineage>
        <taxon>Eukaryota</taxon>
        <taxon>Metazoa</taxon>
        <taxon>Ecdysozoa</taxon>
        <taxon>Arthropoda</taxon>
        <taxon>Hexapoda</taxon>
        <taxon>Insecta</taxon>
        <taxon>Pterygota</taxon>
        <taxon>Neoptera</taxon>
        <taxon>Paraneoptera</taxon>
        <taxon>Thysanoptera</taxon>
        <taxon>Terebrantia</taxon>
        <taxon>Thripoidea</taxon>
        <taxon>Thripidae</taxon>
        <taxon>Frankliniella</taxon>
    </lineage>
</organism>
<comment type="subcellular location">
    <subcellularLocation>
        <location evidence="2">Cytoplasm</location>
    </subcellularLocation>
    <subcellularLocation>
        <location evidence="1">Nucleus</location>
    </subcellularLocation>
</comment>
<dbReference type="FunFam" id="1.20.58.190:FF:000001">
    <property type="entry name" value="Translin"/>
    <property type="match status" value="1"/>
</dbReference>
<gene>
    <name evidence="18" type="primary">LOC113208467</name>
</gene>
<dbReference type="PANTHER" id="PTHR10741">
    <property type="entry name" value="TRANSLIN AND TRANSLIN ASSOCIATED PROTEIN X"/>
    <property type="match status" value="1"/>
</dbReference>
<comment type="subunit">
    <text evidence="4">Ring-shaped heterooctamer of six TSN and two TSNAX subunits, DNA/RNA binding occurs inside the ring.</text>
</comment>
<evidence type="ECO:0000256" key="7">
    <source>
        <dbReference type="ARBA" id="ARBA00022722"/>
    </source>
</evidence>
<evidence type="ECO:0000313" key="18">
    <source>
        <dbReference type="RefSeq" id="XP_026281261.1"/>
    </source>
</evidence>
<keyword evidence="17" id="KW-1185">Reference proteome</keyword>
<dbReference type="InterPro" id="IPR036081">
    <property type="entry name" value="Translin_sf"/>
</dbReference>
<protein>
    <recommendedName>
        <fullName evidence="5">Translin</fullName>
    </recommendedName>
    <alternativeName>
        <fullName evidence="15">Component 3 of promoter of RISC</fullName>
    </alternativeName>
</protein>
<evidence type="ECO:0000256" key="11">
    <source>
        <dbReference type="ARBA" id="ARBA00023125"/>
    </source>
</evidence>
<evidence type="ECO:0000256" key="13">
    <source>
        <dbReference type="ARBA" id="ARBA00025374"/>
    </source>
</evidence>
<dbReference type="AlphaFoldDB" id="A0A6J1SS04"/>
<reference evidence="18" key="1">
    <citation type="submission" date="2025-08" db="UniProtKB">
        <authorList>
            <consortium name="RefSeq"/>
        </authorList>
    </citation>
    <scope>IDENTIFICATION</scope>
    <source>
        <tissue evidence="18">Whole organism</tissue>
    </source>
</reference>
<dbReference type="OrthoDB" id="829at2759"/>
<evidence type="ECO:0000256" key="9">
    <source>
        <dbReference type="ARBA" id="ARBA00022801"/>
    </source>
</evidence>
<keyword evidence="8" id="KW-0255">Endonuclease</keyword>
<comment type="function">
    <text evidence="13">DNA-binding protein that specifically recognizes consensus sequences at the breakpoint junctions in chromosomal translocations, mostly involving immunoglobulin (Ig)/T-cell receptor gene segments. Seems to recognize single-stranded DNA ends generated by staggered breaks occurring at recombination hot spots.</text>
</comment>
<evidence type="ECO:0000256" key="16">
    <source>
        <dbReference type="PIRSR" id="PIRSR602848-1"/>
    </source>
</evidence>
<dbReference type="Proteomes" id="UP000504606">
    <property type="component" value="Unplaced"/>
</dbReference>
<dbReference type="InterPro" id="IPR033956">
    <property type="entry name" value="Translin"/>
</dbReference>
<evidence type="ECO:0000256" key="8">
    <source>
        <dbReference type="ARBA" id="ARBA00022759"/>
    </source>
</evidence>
<dbReference type="GO" id="GO:0016070">
    <property type="term" value="P:RNA metabolic process"/>
    <property type="evidence" value="ECO:0007669"/>
    <property type="project" value="InterPro"/>
</dbReference>
<dbReference type="GO" id="GO:0043565">
    <property type="term" value="F:sequence-specific DNA binding"/>
    <property type="evidence" value="ECO:0007669"/>
    <property type="project" value="InterPro"/>
</dbReference>
<feature type="binding site" evidence="16">
    <location>
        <position position="156"/>
    </location>
    <ligand>
        <name>Mg(2+)</name>
        <dbReference type="ChEBI" id="CHEBI:18420"/>
    </ligand>
</feature>
<evidence type="ECO:0000256" key="6">
    <source>
        <dbReference type="ARBA" id="ARBA00022490"/>
    </source>
</evidence>
<keyword evidence="6" id="KW-0963">Cytoplasm</keyword>
<keyword evidence="11" id="KW-0238">DNA-binding</keyword>
<dbReference type="FunFam" id="1.20.58.200:FF:000002">
    <property type="entry name" value="Putative translin"/>
    <property type="match status" value="1"/>
</dbReference>
<evidence type="ECO:0000256" key="14">
    <source>
        <dbReference type="ARBA" id="ARBA00025410"/>
    </source>
</evidence>
<name>A0A6J1SS04_FRAOC</name>
<dbReference type="GO" id="GO:0005737">
    <property type="term" value="C:cytoplasm"/>
    <property type="evidence" value="ECO:0007669"/>
    <property type="project" value="UniProtKB-SubCell"/>
</dbReference>
<dbReference type="Gene3D" id="1.20.58.190">
    <property type="entry name" value="Translin, domain 1"/>
    <property type="match status" value="1"/>
</dbReference>
<sequence>MPSDMNSIFAAFQDHINVEQDLREEIRQVNKDIDQKTREIQTTLQIIHHEGGLLKSFESVPECCSLARKLFLDVKSGFSKLSSIVPDNEYYRFHDHWRFSIQRLAFLGALTIYLESGQMAMIEEVAQLLGVTTKREEGFHIDLEDYLMGLLQLASELARFAVNSVTNGDYKRPLHVSQFVAELNSGFRLLNLKNDGLRKRFDALKYDVKKIEEVVYDLSIRGLKPEEKPEQSAST</sequence>
<evidence type="ECO:0000256" key="3">
    <source>
        <dbReference type="ARBA" id="ARBA00005902"/>
    </source>
</evidence>
<dbReference type="InterPro" id="IPR016068">
    <property type="entry name" value="Translin_N"/>
</dbReference>
<dbReference type="CDD" id="cd14819">
    <property type="entry name" value="Translin"/>
    <property type="match status" value="1"/>
</dbReference>
<dbReference type="GeneID" id="113208467"/>
<dbReference type="GO" id="GO:0005634">
    <property type="term" value="C:nucleus"/>
    <property type="evidence" value="ECO:0007669"/>
    <property type="project" value="UniProtKB-SubCell"/>
</dbReference>
<comment type="similarity">
    <text evidence="3">Belongs to the translin family.</text>
</comment>
<evidence type="ECO:0000256" key="15">
    <source>
        <dbReference type="ARBA" id="ARBA00030513"/>
    </source>
</evidence>
<dbReference type="Pfam" id="PF01997">
    <property type="entry name" value="Translin"/>
    <property type="match status" value="1"/>
</dbReference>
<keyword evidence="16" id="KW-0479">Metal-binding</keyword>
<keyword evidence="7" id="KW-0540">Nuclease</keyword>
<dbReference type="GO" id="GO:0004519">
    <property type="term" value="F:endonuclease activity"/>
    <property type="evidence" value="ECO:0007669"/>
    <property type="project" value="UniProtKB-KW"/>
</dbReference>
<dbReference type="InterPro" id="IPR016069">
    <property type="entry name" value="Translin_C"/>
</dbReference>
<dbReference type="GO" id="GO:0003697">
    <property type="term" value="F:single-stranded DNA binding"/>
    <property type="evidence" value="ECO:0007669"/>
    <property type="project" value="InterPro"/>
</dbReference>
<dbReference type="GO" id="GO:0046872">
    <property type="term" value="F:metal ion binding"/>
    <property type="evidence" value="ECO:0007669"/>
    <property type="project" value="UniProtKB-KW"/>
</dbReference>
<keyword evidence="16" id="KW-0460">Magnesium</keyword>
<dbReference type="GO" id="GO:0003723">
    <property type="term" value="F:RNA binding"/>
    <property type="evidence" value="ECO:0007669"/>
    <property type="project" value="UniProtKB-KW"/>
</dbReference>
<dbReference type="CTD" id="36110"/>
<dbReference type="KEGG" id="foc:113208467"/>
<evidence type="ECO:0000256" key="4">
    <source>
        <dbReference type="ARBA" id="ARBA00011685"/>
    </source>
</evidence>
<accession>A0A6J1SS04</accession>